<reference evidence="1 2" key="1">
    <citation type="journal article" date="2024" name="BMC Genomics">
        <title>Genome assembly of redclaw crayfish (Cherax quadricarinatus) provides insights into its immune adaptation and hypoxia tolerance.</title>
        <authorList>
            <person name="Liu Z."/>
            <person name="Zheng J."/>
            <person name="Li H."/>
            <person name="Fang K."/>
            <person name="Wang S."/>
            <person name="He J."/>
            <person name="Zhou D."/>
            <person name="Weng S."/>
            <person name="Chi M."/>
            <person name="Gu Z."/>
            <person name="He J."/>
            <person name="Li F."/>
            <person name="Wang M."/>
        </authorList>
    </citation>
    <scope>NUCLEOTIDE SEQUENCE [LARGE SCALE GENOMIC DNA]</scope>
    <source>
        <strain evidence="1">ZL_2023a</strain>
    </source>
</reference>
<dbReference type="InterPro" id="IPR006631">
    <property type="entry name" value="DM4_12"/>
</dbReference>
<name>A0AAW0XNU0_CHEQU</name>
<dbReference type="SMART" id="SM00718">
    <property type="entry name" value="DM4_12"/>
    <property type="match status" value="1"/>
</dbReference>
<protein>
    <submittedName>
        <fullName evidence="1">Uncharacterized protein</fullName>
    </submittedName>
</protein>
<sequence length="180" mass="20729">FTFYRSKLRLAILIHSPFPVGITVKRRKRFANVTLDDIQFLDDPFDITRPLAHWHPAEHGDPVQWHSKSMRAARQERASLYKHLEDLFRKAGMDGHNCLLRMICEVADAPFDQGLTGEMINRLLTASVAGQPDSTVEGTEYEVFLEAELHGKLTSRCEERYHQCHTSPFDLIPYVNHTLI</sequence>
<organism evidence="1 2">
    <name type="scientific">Cherax quadricarinatus</name>
    <name type="common">Australian red claw crayfish</name>
    <dbReference type="NCBI Taxonomy" id="27406"/>
    <lineage>
        <taxon>Eukaryota</taxon>
        <taxon>Metazoa</taxon>
        <taxon>Ecdysozoa</taxon>
        <taxon>Arthropoda</taxon>
        <taxon>Crustacea</taxon>
        <taxon>Multicrustacea</taxon>
        <taxon>Malacostraca</taxon>
        <taxon>Eumalacostraca</taxon>
        <taxon>Eucarida</taxon>
        <taxon>Decapoda</taxon>
        <taxon>Pleocyemata</taxon>
        <taxon>Astacidea</taxon>
        <taxon>Parastacoidea</taxon>
        <taxon>Parastacidae</taxon>
        <taxon>Cherax</taxon>
    </lineage>
</organism>
<comment type="caution">
    <text evidence="1">The sequence shown here is derived from an EMBL/GenBank/DDBJ whole genome shotgun (WGS) entry which is preliminary data.</text>
</comment>
<feature type="non-terminal residue" evidence="1">
    <location>
        <position position="1"/>
    </location>
</feature>
<accession>A0AAW0XNU0</accession>
<gene>
    <name evidence="1" type="ORF">OTU49_002198</name>
</gene>
<proteinExistence type="predicted"/>
<dbReference type="PANTHER" id="PTHR21398">
    <property type="entry name" value="AGAP007094-PA"/>
    <property type="match status" value="1"/>
</dbReference>
<dbReference type="AlphaFoldDB" id="A0AAW0XNU0"/>
<dbReference type="EMBL" id="JARKIK010000030">
    <property type="protein sequence ID" value="KAK8741394.1"/>
    <property type="molecule type" value="Genomic_DNA"/>
</dbReference>
<dbReference type="Pfam" id="PF07841">
    <property type="entry name" value="DM4_12"/>
    <property type="match status" value="1"/>
</dbReference>
<dbReference type="PANTHER" id="PTHR21398:SF6">
    <property type="entry name" value="AGAP007094-PA"/>
    <property type="match status" value="1"/>
</dbReference>
<evidence type="ECO:0000313" key="1">
    <source>
        <dbReference type="EMBL" id="KAK8741394.1"/>
    </source>
</evidence>
<evidence type="ECO:0000313" key="2">
    <source>
        <dbReference type="Proteomes" id="UP001445076"/>
    </source>
</evidence>
<keyword evidence="2" id="KW-1185">Reference proteome</keyword>
<dbReference type="Proteomes" id="UP001445076">
    <property type="component" value="Unassembled WGS sequence"/>
</dbReference>